<dbReference type="GO" id="GO:0009307">
    <property type="term" value="P:DNA restriction-modification system"/>
    <property type="evidence" value="ECO:0007669"/>
    <property type="project" value="UniProtKB-KW"/>
</dbReference>
<dbReference type="CDD" id="cd17246">
    <property type="entry name" value="RMtype1_S_SonII-TRD2-CR2_like"/>
    <property type="match status" value="1"/>
</dbReference>
<dbReference type="Gene3D" id="3.90.220.20">
    <property type="entry name" value="DNA methylase specificity domains"/>
    <property type="match status" value="2"/>
</dbReference>
<protein>
    <recommendedName>
        <fullName evidence="4">Type I restriction modification DNA specificity domain-containing protein</fullName>
    </recommendedName>
</protein>
<organism evidence="5 6">
    <name type="scientific">Variovorax paradoxus</name>
    <dbReference type="NCBI Taxonomy" id="34073"/>
    <lineage>
        <taxon>Bacteria</taxon>
        <taxon>Pseudomonadati</taxon>
        <taxon>Pseudomonadota</taxon>
        <taxon>Betaproteobacteria</taxon>
        <taxon>Burkholderiales</taxon>
        <taxon>Comamonadaceae</taxon>
        <taxon>Variovorax</taxon>
    </lineage>
</organism>
<feature type="domain" description="Type I restriction modification DNA specificity" evidence="4">
    <location>
        <begin position="63"/>
        <end position="166"/>
    </location>
</feature>
<dbReference type="Proteomes" id="UP000077852">
    <property type="component" value="Unassembled WGS sequence"/>
</dbReference>
<proteinExistence type="inferred from homology"/>
<reference evidence="5 6" key="1">
    <citation type="submission" date="2016-03" db="EMBL/GenBank/DDBJ databases">
        <title>Genome sequence of Variovorax paradoxus KB5.</title>
        <authorList>
            <person name="Jeong H."/>
            <person name="Hong C.E."/>
            <person name="Jo S.H."/>
            <person name="Park J.M."/>
        </authorList>
    </citation>
    <scope>NUCLEOTIDE SEQUENCE [LARGE SCALE GENOMIC DNA]</scope>
    <source>
        <strain evidence="5 6">KB5</strain>
    </source>
</reference>
<gene>
    <name evidence="5" type="ORF">A3K87_03810</name>
</gene>
<dbReference type="InterPro" id="IPR044946">
    <property type="entry name" value="Restrct_endonuc_typeI_TRD_sf"/>
</dbReference>
<evidence type="ECO:0000313" key="5">
    <source>
        <dbReference type="EMBL" id="OAK57024.1"/>
    </source>
</evidence>
<dbReference type="InterPro" id="IPR000055">
    <property type="entry name" value="Restrct_endonuc_typeI_TRD"/>
</dbReference>
<accession>A0AA91I8J6</accession>
<dbReference type="CDD" id="cd16961">
    <property type="entry name" value="RMtype1_S_TRD-CR_like"/>
    <property type="match status" value="1"/>
</dbReference>
<evidence type="ECO:0000256" key="2">
    <source>
        <dbReference type="ARBA" id="ARBA00022747"/>
    </source>
</evidence>
<dbReference type="GO" id="GO:0003677">
    <property type="term" value="F:DNA binding"/>
    <property type="evidence" value="ECO:0007669"/>
    <property type="project" value="UniProtKB-KW"/>
</dbReference>
<keyword evidence="2" id="KW-0680">Restriction system</keyword>
<dbReference type="Pfam" id="PF01420">
    <property type="entry name" value="Methylase_S"/>
    <property type="match status" value="2"/>
</dbReference>
<evidence type="ECO:0000256" key="3">
    <source>
        <dbReference type="ARBA" id="ARBA00023125"/>
    </source>
</evidence>
<dbReference type="PANTHER" id="PTHR43140">
    <property type="entry name" value="TYPE-1 RESTRICTION ENZYME ECOKI SPECIFICITY PROTEIN"/>
    <property type="match status" value="1"/>
</dbReference>
<comment type="caution">
    <text evidence="5">The sequence shown here is derived from an EMBL/GenBank/DDBJ whole genome shotgun (WGS) entry which is preliminary data.</text>
</comment>
<dbReference type="AlphaFoldDB" id="A0AA91I8J6"/>
<evidence type="ECO:0000256" key="1">
    <source>
        <dbReference type="ARBA" id="ARBA00010923"/>
    </source>
</evidence>
<dbReference type="SUPFAM" id="SSF116734">
    <property type="entry name" value="DNA methylase specificity domain"/>
    <property type="match status" value="2"/>
</dbReference>
<feature type="domain" description="Type I restriction modification DNA specificity" evidence="4">
    <location>
        <begin position="201"/>
        <end position="364"/>
    </location>
</feature>
<keyword evidence="3" id="KW-0238">DNA-binding</keyword>
<dbReference type="EMBL" id="LVHG01000095">
    <property type="protein sequence ID" value="OAK57024.1"/>
    <property type="molecule type" value="Genomic_DNA"/>
</dbReference>
<evidence type="ECO:0000259" key="4">
    <source>
        <dbReference type="Pfam" id="PF01420"/>
    </source>
</evidence>
<comment type="similarity">
    <text evidence="1">Belongs to the type-I restriction system S methylase family.</text>
</comment>
<evidence type="ECO:0000313" key="6">
    <source>
        <dbReference type="Proteomes" id="UP000077852"/>
    </source>
</evidence>
<name>A0AA91I8J6_VARPD</name>
<dbReference type="PANTHER" id="PTHR43140:SF1">
    <property type="entry name" value="TYPE I RESTRICTION ENZYME ECOKI SPECIFICITY SUBUNIT"/>
    <property type="match status" value="1"/>
</dbReference>
<sequence length="607" mass="67359">MRRPLAQLALRISDGSHNPPKGVEMSEFMMLSSKNVLDDQLSFDAPRFLSAADFKSENRRTCIAAGDVLLTIVGTIGRAAVVPDDAPAFTLQRSVAVLRPDTSVIDSRFLMYALMSGSEALNAQARGVAQKGIYLESLREFGIDHPPLREQQRIVAILDETFEGIATAKANAEKNRQNALALFEGYSRSVFNQNTEGAARRELAEVCSINSKLVDPRNPAFLDLKHVGAGNIVSNTGELVQLKTAREEELISGKFLFDESTVLYSKIRPYLMKVARPDFNGLCSADMYPLTAKAGTLSRDYLFHLLLSKDFTDYAIAGSARAGMPKVNREHLFAYTSWIPPLAAQAEIAETLDALHAETQALEAVYRRKLAALEELKKSLLHQAFSGQLTSSKQTSIGQQPALPTTTPEFTANIISIAHARHERLQREKTFGRVKEQKTLHLIESIAGIDLGRQPMRDAAGPNDFQHMLKAEEWAQAHGFFKMVKTGEGYEFRKLSKFDEHMSHAHQTLAPYLSRLEPVIDLLVPLDKEEAEVFATVHAAWNNLLIDGVQATDDAIVLAARQGWHPDKLKIQEHKFRTAIQTIRQKKLIPTGSAKYVGGQKALFEES</sequence>
<dbReference type="REBASE" id="230636">
    <property type="entry name" value="S.VpaKB5ORF3815P"/>
</dbReference>
<dbReference type="InterPro" id="IPR051212">
    <property type="entry name" value="Type-I_RE_S_subunit"/>
</dbReference>